<proteinExistence type="predicted"/>
<dbReference type="STRING" id="84029.CROST_27580"/>
<evidence type="ECO:0000313" key="1">
    <source>
        <dbReference type="EMBL" id="URZ12463.1"/>
    </source>
</evidence>
<dbReference type="Pfam" id="PF01966">
    <property type="entry name" value="HD"/>
    <property type="match status" value="1"/>
</dbReference>
<name>A0A1S8L2X6_9CLOT</name>
<dbReference type="Proteomes" id="UP000190951">
    <property type="component" value="Chromosome"/>
</dbReference>
<dbReference type="InterPro" id="IPR006674">
    <property type="entry name" value="HD_domain"/>
</dbReference>
<reference evidence="1 2" key="1">
    <citation type="submission" date="2022-04" db="EMBL/GenBank/DDBJ databases">
        <title>Genome sequence of C. roseum typestrain.</title>
        <authorList>
            <person name="Poehlein A."/>
            <person name="Schoch T."/>
            <person name="Duerre P."/>
            <person name="Daniel R."/>
        </authorList>
    </citation>
    <scope>NUCLEOTIDE SEQUENCE [LARGE SCALE GENOMIC DNA]</scope>
    <source>
        <strain evidence="1 2">DSM 7320</strain>
    </source>
</reference>
<dbReference type="PANTHER" id="PTHR35795">
    <property type="entry name" value="SLR1885 PROTEIN"/>
    <property type="match status" value="1"/>
</dbReference>
<dbReference type="RefSeq" id="WP_077832653.1">
    <property type="nucleotide sequence ID" value="NZ_CP096983.1"/>
</dbReference>
<accession>A0A1S8L2X6</accession>
<protein>
    <submittedName>
        <fullName evidence="1">Uncharacterized protein</fullName>
    </submittedName>
</protein>
<keyword evidence="2" id="KW-1185">Reference proteome</keyword>
<dbReference type="EMBL" id="CP096983">
    <property type="protein sequence ID" value="URZ12463.1"/>
    <property type="molecule type" value="Genomic_DNA"/>
</dbReference>
<dbReference type="InterPro" id="IPR003607">
    <property type="entry name" value="HD/PDEase_dom"/>
</dbReference>
<dbReference type="CDD" id="cd00077">
    <property type="entry name" value="HDc"/>
    <property type="match status" value="1"/>
</dbReference>
<organism evidence="1 2">
    <name type="scientific">Clostridium felsineum</name>
    <dbReference type="NCBI Taxonomy" id="36839"/>
    <lineage>
        <taxon>Bacteria</taxon>
        <taxon>Bacillati</taxon>
        <taxon>Bacillota</taxon>
        <taxon>Clostridia</taxon>
        <taxon>Eubacteriales</taxon>
        <taxon>Clostridiaceae</taxon>
        <taxon>Clostridium</taxon>
    </lineage>
</organism>
<gene>
    <name evidence="1" type="ORF">CROST_031850</name>
</gene>
<dbReference type="Gene3D" id="1.10.3210.10">
    <property type="entry name" value="Hypothetical protein af1432"/>
    <property type="match status" value="1"/>
</dbReference>
<sequence length="200" mass="22958">MKDVFKEIKEKFYFTGNIKEDSQKLLKAYGKCSVAEHSIGVAKEARIIAKQYVGNCNEAEIAGLLHDISGIYENKERLLLAEKLQLNIVEEEKVLPLILHQKISRVMAEDLFQIKNKKILSAIECHTTLKKNASKMDMVLFIADKIKWDQKGIPPYLEKVQSELKISLEKGALCYIEEAIKNVQVIHPWLKEAYEDLKVK</sequence>
<evidence type="ECO:0000313" key="2">
    <source>
        <dbReference type="Proteomes" id="UP000190951"/>
    </source>
</evidence>
<dbReference type="AlphaFoldDB" id="A0A1S8L2X6"/>
<dbReference type="KEGG" id="crw:CROST_031850"/>
<dbReference type="InterPro" id="IPR051094">
    <property type="entry name" value="Diverse_Catalytic_Enzymes"/>
</dbReference>
<dbReference type="PANTHER" id="PTHR35795:SF1">
    <property type="entry name" value="BIS(5'-NUCLEOSYL)-TETRAPHOSPHATASE, SYMMETRICAL"/>
    <property type="match status" value="1"/>
</dbReference>
<dbReference type="SUPFAM" id="SSF109604">
    <property type="entry name" value="HD-domain/PDEase-like"/>
    <property type="match status" value="1"/>
</dbReference>